<dbReference type="PROSITE" id="PS00108">
    <property type="entry name" value="PROTEIN_KINASE_ST"/>
    <property type="match status" value="2"/>
</dbReference>
<dbReference type="PROSITE" id="PS50011">
    <property type="entry name" value="PROTEIN_KINASE_DOM"/>
    <property type="match status" value="2"/>
</dbReference>
<evidence type="ECO:0000256" key="1">
    <source>
        <dbReference type="ARBA" id="ARBA00022679"/>
    </source>
</evidence>
<organism evidence="7 8">
    <name type="scientific">Solanum commersonii</name>
    <name type="common">Commerson's wild potato</name>
    <name type="synonym">Commerson's nightshade</name>
    <dbReference type="NCBI Taxonomy" id="4109"/>
    <lineage>
        <taxon>Eukaryota</taxon>
        <taxon>Viridiplantae</taxon>
        <taxon>Streptophyta</taxon>
        <taxon>Embryophyta</taxon>
        <taxon>Tracheophyta</taxon>
        <taxon>Spermatophyta</taxon>
        <taxon>Magnoliopsida</taxon>
        <taxon>eudicotyledons</taxon>
        <taxon>Gunneridae</taxon>
        <taxon>Pentapetalae</taxon>
        <taxon>asterids</taxon>
        <taxon>lamiids</taxon>
        <taxon>Solanales</taxon>
        <taxon>Solanaceae</taxon>
        <taxon>Solanoideae</taxon>
        <taxon>Solaneae</taxon>
        <taxon>Solanum</taxon>
    </lineage>
</organism>
<dbReference type="PANTHER" id="PTHR48011:SF88">
    <property type="entry name" value="MITOGEN-ACTIVATED PROTEIN KINASE KINASE KINASE 3-LIKE"/>
    <property type="match status" value="1"/>
</dbReference>
<feature type="binding site" evidence="5">
    <location>
        <position position="36"/>
    </location>
    <ligand>
        <name>ATP</name>
        <dbReference type="ChEBI" id="CHEBI:30616"/>
    </ligand>
</feature>
<evidence type="ECO:0000256" key="5">
    <source>
        <dbReference type="PROSITE-ProRule" id="PRU10141"/>
    </source>
</evidence>
<feature type="domain" description="Protein kinase" evidence="6">
    <location>
        <begin position="3"/>
        <end position="264"/>
    </location>
</feature>
<keyword evidence="2 5" id="KW-0547">Nucleotide-binding</keyword>
<dbReference type="InterPro" id="IPR017441">
    <property type="entry name" value="Protein_kinase_ATP_BS"/>
</dbReference>
<evidence type="ECO:0000313" key="7">
    <source>
        <dbReference type="EMBL" id="KAG5623939.1"/>
    </source>
</evidence>
<evidence type="ECO:0000313" key="8">
    <source>
        <dbReference type="Proteomes" id="UP000824120"/>
    </source>
</evidence>
<dbReference type="Gene3D" id="1.10.510.10">
    <property type="entry name" value="Transferase(Phosphotransferase) domain 1"/>
    <property type="match status" value="2"/>
</dbReference>
<feature type="domain" description="Protein kinase" evidence="6">
    <location>
        <begin position="358"/>
        <end position="616"/>
    </location>
</feature>
<evidence type="ECO:0000256" key="3">
    <source>
        <dbReference type="ARBA" id="ARBA00022777"/>
    </source>
</evidence>
<name>A0A9J6AHW8_SOLCO</name>
<accession>A0A9J6AHW8</accession>
<keyword evidence="1" id="KW-0808">Transferase</keyword>
<dbReference type="Proteomes" id="UP000824120">
    <property type="component" value="Chromosome 2"/>
</dbReference>
<comment type="caution">
    <text evidence="7">The sequence shown here is derived from an EMBL/GenBank/DDBJ whole genome shotgun (WGS) entry which is preliminary data.</text>
</comment>
<gene>
    <name evidence="7" type="ORF">H5410_009157</name>
</gene>
<dbReference type="GO" id="GO:0004672">
    <property type="term" value="F:protein kinase activity"/>
    <property type="evidence" value="ECO:0007669"/>
    <property type="project" value="InterPro"/>
</dbReference>
<dbReference type="InterPro" id="IPR011009">
    <property type="entry name" value="Kinase-like_dom_sf"/>
</dbReference>
<dbReference type="GO" id="GO:0005524">
    <property type="term" value="F:ATP binding"/>
    <property type="evidence" value="ECO:0007669"/>
    <property type="project" value="UniProtKB-UniRule"/>
</dbReference>
<dbReference type="PROSITE" id="PS00107">
    <property type="entry name" value="PROTEIN_KINASE_ATP"/>
    <property type="match status" value="2"/>
</dbReference>
<keyword evidence="8" id="KW-1185">Reference proteome</keyword>
<keyword evidence="4 5" id="KW-0067">ATP-binding</keyword>
<sequence length="710" mass="78790">MDWVRGETVGHGSFGKVSFAIPRNQSTLFSPSMVVKSSSASCSATLMNEKIILDELKGCPQIINFVGDSYSYENGEKLYNVLLEYACGGALSDKLKNSGDQRLPEFEVRKYTKGLLRGIHYIHKNGYVHCDIKLPNILLSENGQVKIADFGLAKRAESKKDDKLRCELRGTPLYMSPEMVIGGEQDTPADIWALGCVVAEMATGNPVWRCSDITKLLMTIGLGDQLPEIPQNLSEEGKDFLEKCLVKDPKKRWTAEMLLKHPFVADQDDTVTLNYERCNSGSPSTSPRCPFDFPDWVSNNSAESSVTCSITSLPSSAFQESMNWSDGSWSTSPTERIRELVCECRPEFEWSTADGWFSVRGEAIGHGSFGKVSFAIPRKQSTQVMVVKSSTASRSATLMNEKLILDEIKGCPQIINCLGDSYSYEKGEKLYNVLLEYASGGALSEKLKNSGDRKLPEIEIRKYTKSLLKGLHYIHMCGYVHCDIKPQNILLGEDGQVKIADFGLAKTIESIKDDKLRCELRGTPLYMSPEMVTAGELDTPADIWALGCVIAEMATGVPVWGYSDLAQLLMKIGVGDELPEFPTKLSEEGNDFLEKCFVKDSKKRWTAEMLLKHPFVADEDDTVLLNEERCNSGSPSTSPRCPFDFPDWVSDDSSESSVTYPITSLPIQELRNLNGGSWSTTPAERLRPLLSGEIRPESDWSAADGWVIVR</sequence>
<dbReference type="InterPro" id="IPR008271">
    <property type="entry name" value="Ser/Thr_kinase_AS"/>
</dbReference>
<dbReference type="OrthoDB" id="8693905at2759"/>
<reference evidence="7 8" key="1">
    <citation type="submission" date="2020-09" db="EMBL/GenBank/DDBJ databases">
        <title>De no assembly of potato wild relative species, Solanum commersonii.</title>
        <authorList>
            <person name="Cho K."/>
        </authorList>
    </citation>
    <scope>NUCLEOTIDE SEQUENCE [LARGE SCALE GENOMIC DNA]</scope>
    <source>
        <strain evidence="7">LZ3.2</strain>
        <tissue evidence="7">Leaf</tissue>
    </source>
</reference>
<dbReference type="Pfam" id="PF00069">
    <property type="entry name" value="Pkinase"/>
    <property type="match status" value="2"/>
</dbReference>
<evidence type="ECO:0000256" key="2">
    <source>
        <dbReference type="ARBA" id="ARBA00022741"/>
    </source>
</evidence>
<proteinExistence type="predicted"/>
<protein>
    <recommendedName>
        <fullName evidence="6">Protein kinase domain-containing protein</fullName>
    </recommendedName>
</protein>
<keyword evidence="3" id="KW-0418">Kinase</keyword>
<dbReference type="SUPFAM" id="SSF56112">
    <property type="entry name" value="Protein kinase-like (PK-like)"/>
    <property type="match status" value="2"/>
</dbReference>
<dbReference type="EMBL" id="JACXVP010000002">
    <property type="protein sequence ID" value="KAG5623939.1"/>
    <property type="molecule type" value="Genomic_DNA"/>
</dbReference>
<dbReference type="InterPro" id="IPR000719">
    <property type="entry name" value="Prot_kinase_dom"/>
</dbReference>
<dbReference type="InterPro" id="IPR052751">
    <property type="entry name" value="Plant_MAPKKK"/>
</dbReference>
<feature type="binding site" evidence="5">
    <location>
        <position position="388"/>
    </location>
    <ligand>
        <name>ATP</name>
        <dbReference type="ChEBI" id="CHEBI:30616"/>
    </ligand>
</feature>
<dbReference type="AlphaFoldDB" id="A0A9J6AHW8"/>
<dbReference type="SMART" id="SM00220">
    <property type="entry name" value="S_TKc"/>
    <property type="match status" value="2"/>
</dbReference>
<dbReference type="CDD" id="cd06606">
    <property type="entry name" value="STKc_MAPKKK"/>
    <property type="match status" value="2"/>
</dbReference>
<dbReference type="PANTHER" id="PTHR48011">
    <property type="entry name" value="CCR4-NOT TRANSCRIPTIONAL COMPLEX SUBUNIT CAF120-RELATED"/>
    <property type="match status" value="1"/>
</dbReference>
<evidence type="ECO:0000259" key="6">
    <source>
        <dbReference type="PROSITE" id="PS50011"/>
    </source>
</evidence>
<evidence type="ECO:0000256" key="4">
    <source>
        <dbReference type="ARBA" id="ARBA00022840"/>
    </source>
</evidence>
<dbReference type="GO" id="GO:0007165">
    <property type="term" value="P:signal transduction"/>
    <property type="evidence" value="ECO:0007669"/>
    <property type="project" value="TreeGrafter"/>
</dbReference>